<dbReference type="AlphaFoldDB" id="A0A318LB46"/>
<accession>A0A318LB46</accession>
<proteinExistence type="predicted"/>
<evidence type="ECO:0000313" key="1">
    <source>
        <dbReference type="EMBL" id="PXY20117.1"/>
    </source>
</evidence>
<sequence>MPGSVSSSRFAALARSSPWRWRTLRFTARWRRPERTDPAVRAWIRRPDGLRVERLDGTLLSAEVLKRPWGTMTTVTADGIRIEQEQFGPLDPRAEQPRLDADGLVVRRPAEGPLRYDDPMYVDYHWVAMLDPVELADAERGFGDPTPDSVEITDVSEVSHHGRRAWQATLRPTPAYDPRCSCCPLLFSQASEDWEAEAGGPTVRDRQPDLRYADAHLVRLDVATGVCVYTEELGGSRAGSGHDVAIEAVDKFMSDELLAARN</sequence>
<dbReference type="EMBL" id="MASU01000017">
    <property type="protein sequence ID" value="PXY20117.1"/>
    <property type="molecule type" value="Genomic_DNA"/>
</dbReference>
<keyword evidence="2" id="KW-1185">Reference proteome</keyword>
<reference evidence="1 2" key="1">
    <citation type="submission" date="2016-07" db="EMBL/GenBank/DDBJ databases">
        <title>Draft genome sequence of Prauserella sp. YIM 121212, isolated from alkaline soil.</title>
        <authorList>
            <person name="Ruckert C."/>
            <person name="Albersmeier A."/>
            <person name="Jiang C.-L."/>
            <person name="Jiang Y."/>
            <person name="Kalinowski J."/>
            <person name="Schneider O."/>
            <person name="Winkler A."/>
            <person name="Zotchev S.B."/>
        </authorList>
    </citation>
    <scope>NUCLEOTIDE SEQUENCE [LARGE SCALE GENOMIC DNA]</scope>
    <source>
        <strain evidence="1 2">YIM 121212</strain>
    </source>
</reference>
<evidence type="ECO:0000313" key="2">
    <source>
        <dbReference type="Proteomes" id="UP000247892"/>
    </source>
</evidence>
<protein>
    <submittedName>
        <fullName evidence="1">Uncharacterized protein</fullName>
    </submittedName>
</protein>
<organism evidence="1 2">
    <name type="scientific">Prauserella flavalba</name>
    <dbReference type="NCBI Taxonomy" id="1477506"/>
    <lineage>
        <taxon>Bacteria</taxon>
        <taxon>Bacillati</taxon>
        <taxon>Actinomycetota</taxon>
        <taxon>Actinomycetes</taxon>
        <taxon>Pseudonocardiales</taxon>
        <taxon>Pseudonocardiaceae</taxon>
        <taxon>Prauserella</taxon>
    </lineage>
</organism>
<name>A0A318LB46_9PSEU</name>
<dbReference type="OrthoDB" id="4453940at2"/>
<gene>
    <name evidence="1" type="ORF">BA062_33200</name>
</gene>
<dbReference type="RefSeq" id="WP_110343194.1">
    <property type="nucleotide sequence ID" value="NZ_MASU01000017.1"/>
</dbReference>
<dbReference type="Proteomes" id="UP000247892">
    <property type="component" value="Unassembled WGS sequence"/>
</dbReference>
<comment type="caution">
    <text evidence="1">The sequence shown here is derived from an EMBL/GenBank/DDBJ whole genome shotgun (WGS) entry which is preliminary data.</text>
</comment>